<proteinExistence type="predicted"/>
<evidence type="ECO:0000256" key="1">
    <source>
        <dbReference type="SAM" id="Phobius"/>
    </source>
</evidence>
<protein>
    <recommendedName>
        <fullName evidence="3">Transmembrane protein</fullName>
    </recommendedName>
</protein>
<evidence type="ECO:0008006" key="3">
    <source>
        <dbReference type="Google" id="ProtNLM"/>
    </source>
</evidence>
<feature type="transmembrane region" description="Helical" evidence="1">
    <location>
        <begin position="87"/>
        <end position="108"/>
    </location>
</feature>
<dbReference type="EMBL" id="KY684108">
    <property type="protein sequence ID" value="ARF11540.1"/>
    <property type="molecule type" value="Genomic_DNA"/>
</dbReference>
<sequence length="110" mass="12603">MDQQINQDKNVVVQADVPPEDQQIDQDKNVVVIVDVPPEDNKNENQKIGTCCGEFMHFMTVFCCCKKMDSRSFSFHLKYCNCHRNTLFCILGLLWLGVMLTIVIVVTVPH</sequence>
<name>A0A1V0SIJ2_9VIRU</name>
<evidence type="ECO:0000313" key="2">
    <source>
        <dbReference type="EMBL" id="ARF11540.1"/>
    </source>
</evidence>
<organism evidence="2">
    <name type="scientific">Klosneuvirus KNV1</name>
    <dbReference type="NCBI Taxonomy" id="1977640"/>
    <lineage>
        <taxon>Viruses</taxon>
        <taxon>Varidnaviria</taxon>
        <taxon>Bamfordvirae</taxon>
        <taxon>Nucleocytoviricota</taxon>
        <taxon>Megaviricetes</taxon>
        <taxon>Imitervirales</taxon>
        <taxon>Mimiviridae</taxon>
        <taxon>Klosneuvirinae</taxon>
        <taxon>Klosneuvirus</taxon>
    </lineage>
</organism>
<keyword evidence="1" id="KW-0812">Transmembrane</keyword>
<keyword evidence="1" id="KW-0472">Membrane</keyword>
<reference evidence="2" key="1">
    <citation type="journal article" date="2017" name="Science">
        <title>Giant viruses with an expanded complement of translation system components.</title>
        <authorList>
            <person name="Schulz F."/>
            <person name="Yutin N."/>
            <person name="Ivanova N.N."/>
            <person name="Ortega D.R."/>
            <person name="Lee T.K."/>
            <person name="Vierheilig J."/>
            <person name="Daims H."/>
            <person name="Horn M."/>
            <person name="Wagner M."/>
            <person name="Jensen G.J."/>
            <person name="Kyrpides N.C."/>
            <person name="Koonin E.V."/>
            <person name="Woyke T."/>
        </authorList>
    </citation>
    <scope>NUCLEOTIDE SEQUENCE</scope>
    <source>
        <strain evidence="2">KNV1</strain>
    </source>
</reference>
<gene>
    <name evidence="2" type="ORF">Klosneuvirus_1_397</name>
</gene>
<keyword evidence="1" id="KW-1133">Transmembrane helix</keyword>
<accession>A0A1V0SIJ2</accession>